<dbReference type="Proteomes" id="UP000251891">
    <property type="component" value="Unassembled WGS sequence"/>
</dbReference>
<dbReference type="GO" id="GO:0019521">
    <property type="term" value="P:D-gluconate metabolic process"/>
    <property type="evidence" value="ECO:0007669"/>
    <property type="project" value="UniProtKB-KW"/>
</dbReference>
<accession>A0A365HAQ7</accession>
<evidence type="ECO:0000256" key="3">
    <source>
        <dbReference type="ARBA" id="ARBA00012054"/>
    </source>
</evidence>
<evidence type="ECO:0000256" key="2">
    <source>
        <dbReference type="ARBA" id="ARBA00008420"/>
    </source>
</evidence>
<keyword evidence="7 10" id="KW-0067">ATP-binding</keyword>
<evidence type="ECO:0000256" key="7">
    <source>
        <dbReference type="ARBA" id="ARBA00022840"/>
    </source>
</evidence>
<dbReference type="SUPFAM" id="SSF52540">
    <property type="entry name" value="P-loop containing nucleoside triphosphate hydrolases"/>
    <property type="match status" value="1"/>
</dbReference>
<dbReference type="InterPro" id="IPR006001">
    <property type="entry name" value="Therm_gnt_kin"/>
</dbReference>
<keyword evidence="12" id="KW-1185">Reference proteome</keyword>
<evidence type="ECO:0000256" key="10">
    <source>
        <dbReference type="RuleBase" id="RU363066"/>
    </source>
</evidence>
<comment type="pathway">
    <text evidence="1">Carbohydrate acid metabolism.</text>
</comment>
<keyword evidence="6 10" id="KW-0418">Kinase</keyword>
<evidence type="ECO:0000313" key="12">
    <source>
        <dbReference type="Proteomes" id="UP000251891"/>
    </source>
</evidence>
<keyword evidence="8" id="KW-0311">Gluconate utilization</keyword>
<evidence type="ECO:0000256" key="6">
    <source>
        <dbReference type="ARBA" id="ARBA00022777"/>
    </source>
</evidence>
<protein>
    <recommendedName>
        <fullName evidence="3 10">Gluconokinase</fullName>
        <ecNumber evidence="3 10">2.7.1.12</ecNumber>
    </recommendedName>
</protein>
<dbReference type="EMBL" id="QLYX01000003">
    <property type="protein sequence ID" value="RAY16016.1"/>
    <property type="molecule type" value="Genomic_DNA"/>
</dbReference>
<dbReference type="PANTHER" id="PTHR43442:SF3">
    <property type="entry name" value="GLUCONOKINASE-RELATED"/>
    <property type="match status" value="1"/>
</dbReference>
<gene>
    <name evidence="11" type="ORF">DPM19_08455</name>
</gene>
<evidence type="ECO:0000256" key="8">
    <source>
        <dbReference type="ARBA" id="ARBA00023064"/>
    </source>
</evidence>
<dbReference type="Gene3D" id="3.40.50.300">
    <property type="entry name" value="P-loop containing nucleotide triphosphate hydrolases"/>
    <property type="match status" value="1"/>
</dbReference>
<evidence type="ECO:0000313" key="11">
    <source>
        <dbReference type="EMBL" id="RAY16016.1"/>
    </source>
</evidence>
<evidence type="ECO:0000256" key="4">
    <source>
        <dbReference type="ARBA" id="ARBA00022679"/>
    </source>
</evidence>
<dbReference type="FunFam" id="3.40.50.300:FF:000522">
    <property type="entry name" value="Gluconokinase"/>
    <property type="match status" value="1"/>
</dbReference>
<evidence type="ECO:0000256" key="9">
    <source>
        <dbReference type="ARBA" id="ARBA00048090"/>
    </source>
</evidence>
<dbReference type="NCBIfam" id="TIGR01313">
    <property type="entry name" value="therm_gnt_kin"/>
    <property type="match status" value="1"/>
</dbReference>
<dbReference type="OrthoDB" id="9795716at2"/>
<dbReference type="AlphaFoldDB" id="A0A365HAQ7"/>
<comment type="similarity">
    <text evidence="2 10">Belongs to the gluconokinase GntK/GntV family.</text>
</comment>
<proteinExistence type="inferred from homology"/>
<organism evidence="11 12">
    <name type="scientific">Actinomadura craniellae</name>
    <dbReference type="NCBI Taxonomy" id="2231787"/>
    <lineage>
        <taxon>Bacteria</taxon>
        <taxon>Bacillati</taxon>
        <taxon>Actinomycetota</taxon>
        <taxon>Actinomycetes</taxon>
        <taxon>Streptosporangiales</taxon>
        <taxon>Thermomonosporaceae</taxon>
        <taxon>Actinomadura</taxon>
    </lineage>
</organism>
<dbReference type="EC" id="2.7.1.12" evidence="3 10"/>
<dbReference type="PANTHER" id="PTHR43442">
    <property type="entry name" value="GLUCONOKINASE-RELATED"/>
    <property type="match status" value="1"/>
</dbReference>
<dbReference type="InterPro" id="IPR027417">
    <property type="entry name" value="P-loop_NTPase"/>
</dbReference>
<dbReference type="CDD" id="cd02021">
    <property type="entry name" value="GntK"/>
    <property type="match status" value="1"/>
</dbReference>
<dbReference type="GO" id="GO:0005737">
    <property type="term" value="C:cytoplasm"/>
    <property type="evidence" value="ECO:0007669"/>
    <property type="project" value="TreeGrafter"/>
</dbReference>
<name>A0A365HAQ7_9ACTN</name>
<evidence type="ECO:0000256" key="5">
    <source>
        <dbReference type="ARBA" id="ARBA00022741"/>
    </source>
</evidence>
<dbReference type="GO" id="GO:0005524">
    <property type="term" value="F:ATP binding"/>
    <property type="evidence" value="ECO:0007669"/>
    <property type="project" value="UniProtKB-KW"/>
</dbReference>
<reference evidence="11 12" key="1">
    <citation type="submission" date="2018-06" db="EMBL/GenBank/DDBJ databases">
        <title>Actinomadura craniellae sp. nov. isolated from marine sponge Craniella sp.</title>
        <authorList>
            <person name="Li L."/>
            <person name="Xu Q.H."/>
            <person name="Lin H.W."/>
            <person name="Lu Y.H."/>
        </authorList>
    </citation>
    <scope>NUCLEOTIDE SEQUENCE [LARGE SCALE GENOMIC DNA]</scope>
    <source>
        <strain evidence="11 12">LHW63021</strain>
    </source>
</reference>
<evidence type="ECO:0000256" key="1">
    <source>
        <dbReference type="ARBA" id="ARBA00004761"/>
    </source>
</evidence>
<sequence length="161" mass="17433">MVMGVSGSGKTTIGKGLAERLGWEYADADEFHPRANVLKMEAGTPLTDADRMPWLAAIGDWMDARLAAGTRAVVSCSALKRAYRDLLAKGRPDVRIVHLDGDRALIQRRITARHGHFFPPSMLDSQFRDLEPPEPDENVVSVPITGTPEETVEAALAGLAG</sequence>
<keyword evidence="5 10" id="KW-0547">Nucleotide-binding</keyword>
<comment type="catalytic activity">
    <reaction evidence="9 10">
        <text>D-gluconate + ATP = 6-phospho-D-gluconate + ADP + H(+)</text>
        <dbReference type="Rhea" id="RHEA:19433"/>
        <dbReference type="ChEBI" id="CHEBI:15378"/>
        <dbReference type="ChEBI" id="CHEBI:18391"/>
        <dbReference type="ChEBI" id="CHEBI:30616"/>
        <dbReference type="ChEBI" id="CHEBI:58759"/>
        <dbReference type="ChEBI" id="CHEBI:456216"/>
        <dbReference type="EC" id="2.7.1.12"/>
    </reaction>
</comment>
<keyword evidence="4 10" id="KW-0808">Transferase</keyword>
<dbReference type="GO" id="GO:0046316">
    <property type="term" value="F:gluconokinase activity"/>
    <property type="evidence" value="ECO:0007669"/>
    <property type="project" value="UniProtKB-EC"/>
</dbReference>
<dbReference type="Pfam" id="PF13671">
    <property type="entry name" value="AAA_33"/>
    <property type="match status" value="1"/>
</dbReference>
<comment type="caution">
    <text evidence="11">The sequence shown here is derived from an EMBL/GenBank/DDBJ whole genome shotgun (WGS) entry which is preliminary data.</text>
</comment>